<keyword evidence="2" id="KW-1185">Reference proteome</keyword>
<dbReference type="OrthoDB" id="2136618at2"/>
<organism evidence="1 2">
    <name type="scientific">Fructobacillus pseudoficulneus</name>
    <dbReference type="NCBI Taxonomy" id="220714"/>
    <lineage>
        <taxon>Bacteria</taxon>
        <taxon>Bacillati</taxon>
        <taxon>Bacillota</taxon>
        <taxon>Bacilli</taxon>
        <taxon>Lactobacillales</taxon>
        <taxon>Lactobacillaceae</taxon>
        <taxon>Fructobacillus</taxon>
    </lineage>
</organism>
<proteinExistence type="predicted"/>
<accession>A0A3F3GWW9</accession>
<dbReference type="STRING" id="220714.SAMN05660469_0655"/>
<name>A0A3F3GWW9_9LACO</name>
<gene>
    <name evidence="1" type="ORF">FPFC_021670</name>
</gene>
<sequence>MRVGLINTFDEQTDSAVAWQIEQVRTGNLDELWLASPHEDACQIAIDLGLELHQVYDLYSQTYLAEQVDGEGLWFYDLPVPNQAQLVVNQDWSKSIVSSGRVLADVRWFANSNRLVQAVTWLTAAGQVDRKDIYQRNGRLFAKQYFHNGQLLQSDFYLDAKKILVQDFYFQGLRNLVIDQRGQQYPSAENYLKAVMMAKKNYQIQISRFGREFDLAIPGTTLVLPTGVLDEQQEIIPALKEVLLQKNHVITKVLVRPADYAILESAGLPLNKVDQLDE</sequence>
<reference evidence="1 2" key="1">
    <citation type="journal article" date="2015" name="BMC Genomics">
        <title>Comparative genomics of Fructobacillus spp. and Leuconostoc spp. reveals niche-specific evolution of Fructobacillus spp.</title>
        <authorList>
            <person name="Endo A."/>
            <person name="Tanizawa Y."/>
            <person name="Tanaka N."/>
            <person name="Maeno S."/>
            <person name="Kumar H."/>
            <person name="Shiwa Y."/>
            <person name="Okada S."/>
            <person name="Yoshikawa H."/>
            <person name="Dicks L."/>
            <person name="Nakagawa J."/>
            <person name="Arita M."/>
        </authorList>
    </citation>
    <scope>NUCLEOTIDE SEQUENCE [LARGE SCALE GENOMIC DNA]</scope>
    <source>
        <strain evidence="1 2">DSM 15468</strain>
    </source>
</reference>
<dbReference type="AlphaFoldDB" id="A0A3F3GWW9"/>
<evidence type="ECO:0000313" key="1">
    <source>
        <dbReference type="EMBL" id="GAP02717.1"/>
    </source>
</evidence>
<dbReference type="EMBL" id="DF968064">
    <property type="protein sequence ID" value="GAP02717.1"/>
    <property type="molecule type" value="Genomic_DNA"/>
</dbReference>
<protein>
    <submittedName>
        <fullName evidence="1">Uncharacterized protein</fullName>
    </submittedName>
</protein>
<dbReference type="Proteomes" id="UP000061227">
    <property type="component" value="Unassembled WGS sequence"/>
</dbReference>
<dbReference type="RefSeq" id="WP_059377324.1">
    <property type="nucleotide sequence ID" value="NZ_DF968064.1"/>
</dbReference>
<evidence type="ECO:0000313" key="2">
    <source>
        <dbReference type="Proteomes" id="UP000061227"/>
    </source>
</evidence>